<evidence type="ECO:0000256" key="2">
    <source>
        <dbReference type="SAM" id="Phobius"/>
    </source>
</evidence>
<reference evidence="3 4" key="1">
    <citation type="submission" date="2020-06" db="EMBL/GenBank/DDBJ databases">
        <authorList>
            <person name="Li R."/>
            <person name="Bekaert M."/>
        </authorList>
    </citation>
    <scope>NUCLEOTIDE SEQUENCE [LARGE SCALE GENOMIC DNA]</scope>
    <source>
        <strain evidence="4">wild</strain>
    </source>
</reference>
<accession>A0A6J8BND0</accession>
<sequence>MIKVCTTGQKLRVNRQGDQICCYTVSCGKSQQFYYCQRDGEKDICRNCTNNSYTDDLIDTSQWPIHDNGQYQVEPQICSPLPSCTAEEVVLVGRKCQCNLNKGYWGTDEHNCHLDKQNCKTAGVQLTYEGNCVPCSGDTFKQKDGEYGQCINKTVCKSHEIENSGGSSKTDRTCEKLPTEKPSITTAPPDTRTTNRPVKEGDNSISDWIVAVIVLIVIGLMIGVFVILYRKNKRFADCCLRFVDIVQSGFQRLGCRQAASKIPEEHEMVGPGEYESEESPSAETKLLIKDETNSNSNMNGLPFSNGAVGSDRDRHNKHRDSELDSTETNLKSVIQDEEEHLSSTEEETVPKSVINKKDKIVSNIPTTDKESKSHPSEQSQDSIGCTSLPSSLYGDRSGSGGGMDTNTNPLFSGSGYKADHSSLSGQGGQDVPSQSNPNDTTISSTSTGIPSELNPAPQSFKSNNTTPTYVNDTSASTGNIPNASLIDNLDTIPEIPNNDGGNNKKNPGFNRTENPPVVPVAPTPRSPVTDQVNPNFGQVDNRQHQEFPRTNTTAGGIDVETATNDQDYKIAPSNSNRAELQPLIVDVPEKRQTENPSSVESFGTTEHNGTAESGARPPHRSSSDSGVQSPHRSSLENGVQPPNRSLSENEAKPSHRSVSDNRAQLPHRLSSENQSQPLNRPLSENPTQSLRSSRTTESGQPLGVPESDNSQENSSAQNSMEDNPQQNNEANSRDRTFD</sequence>
<protein>
    <submittedName>
        <fullName evidence="3">Uncharacterized protein</fullName>
    </submittedName>
</protein>
<gene>
    <name evidence="3" type="ORF">MCOR_20701</name>
</gene>
<feature type="compositionally biased region" description="Polar residues" evidence="1">
    <location>
        <begin position="182"/>
        <end position="196"/>
    </location>
</feature>
<evidence type="ECO:0000313" key="3">
    <source>
        <dbReference type="EMBL" id="CAC5385126.1"/>
    </source>
</evidence>
<feature type="transmembrane region" description="Helical" evidence="2">
    <location>
        <begin position="208"/>
        <end position="229"/>
    </location>
</feature>
<feature type="region of interest" description="Disordered" evidence="1">
    <location>
        <begin position="162"/>
        <end position="200"/>
    </location>
</feature>
<dbReference type="EMBL" id="CACVKT020003687">
    <property type="protein sequence ID" value="CAC5385126.1"/>
    <property type="molecule type" value="Genomic_DNA"/>
</dbReference>
<keyword evidence="4" id="KW-1185">Reference proteome</keyword>
<feature type="compositionally biased region" description="Polar residues" evidence="1">
    <location>
        <begin position="671"/>
        <end position="699"/>
    </location>
</feature>
<feature type="compositionally biased region" description="Polar residues" evidence="1">
    <location>
        <begin position="376"/>
        <end position="390"/>
    </location>
</feature>
<dbReference type="Proteomes" id="UP000507470">
    <property type="component" value="Unassembled WGS sequence"/>
</dbReference>
<keyword evidence="2" id="KW-0472">Membrane</keyword>
<feature type="compositionally biased region" description="Polar residues" evidence="1">
    <location>
        <begin position="623"/>
        <end position="646"/>
    </location>
</feature>
<feature type="compositionally biased region" description="Basic and acidic residues" evidence="1">
    <location>
        <begin position="310"/>
        <end position="322"/>
    </location>
</feature>
<feature type="compositionally biased region" description="Polar residues" evidence="1">
    <location>
        <begin position="594"/>
        <end position="611"/>
    </location>
</feature>
<feature type="compositionally biased region" description="Low complexity" evidence="1">
    <location>
        <begin position="440"/>
        <end position="451"/>
    </location>
</feature>
<name>A0A6J8BND0_MYTCO</name>
<keyword evidence="2" id="KW-1133">Transmembrane helix</keyword>
<keyword evidence="2" id="KW-0812">Transmembrane</keyword>
<dbReference type="AlphaFoldDB" id="A0A6J8BND0"/>
<evidence type="ECO:0000256" key="1">
    <source>
        <dbReference type="SAM" id="MobiDB-lite"/>
    </source>
</evidence>
<feature type="compositionally biased region" description="Acidic residues" evidence="1">
    <location>
        <begin position="335"/>
        <end position="347"/>
    </location>
</feature>
<proteinExistence type="predicted"/>
<feature type="region of interest" description="Disordered" evidence="1">
    <location>
        <begin position="292"/>
        <end position="738"/>
    </location>
</feature>
<feature type="compositionally biased region" description="Low complexity" evidence="1">
    <location>
        <begin position="496"/>
        <end position="510"/>
    </location>
</feature>
<organism evidence="3 4">
    <name type="scientific">Mytilus coruscus</name>
    <name type="common">Sea mussel</name>
    <dbReference type="NCBI Taxonomy" id="42192"/>
    <lineage>
        <taxon>Eukaryota</taxon>
        <taxon>Metazoa</taxon>
        <taxon>Spiralia</taxon>
        <taxon>Lophotrochozoa</taxon>
        <taxon>Mollusca</taxon>
        <taxon>Bivalvia</taxon>
        <taxon>Autobranchia</taxon>
        <taxon>Pteriomorphia</taxon>
        <taxon>Mytilida</taxon>
        <taxon>Mytiloidea</taxon>
        <taxon>Mytilidae</taxon>
        <taxon>Mytilinae</taxon>
        <taxon>Mytilus</taxon>
    </lineage>
</organism>
<feature type="compositionally biased region" description="Basic and acidic residues" evidence="1">
    <location>
        <begin position="647"/>
        <end position="659"/>
    </location>
</feature>
<dbReference type="OrthoDB" id="6123759at2759"/>
<feature type="compositionally biased region" description="Basic and acidic residues" evidence="1">
    <location>
        <begin position="169"/>
        <end position="179"/>
    </location>
</feature>
<feature type="compositionally biased region" description="Polar residues" evidence="1">
    <location>
        <begin position="707"/>
        <end position="730"/>
    </location>
</feature>
<feature type="compositionally biased region" description="Polar residues" evidence="1">
    <location>
        <begin position="456"/>
        <end position="482"/>
    </location>
</feature>
<feature type="compositionally biased region" description="Pro residues" evidence="1">
    <location>
        <begin position="516"/>
        <end position="525"/>
    </location>
</feature>
<feature type="compositionally biased region" description="Polar residues" evidence="1">
    <location>
        <begin position="526"/>
        <end position="540"/>
    </location>
</feature>
<evidence type="ECO:0000313" key="4">
    <source>
        <dbReference type="Proteomes" id="UP000507470"/>
    </source>
</evidence>